<dbReference type="InterPro" id="IPR003593">
    <property type="entry name" value="AAA+_ATPase"/>
</dbReference>
<dbReference type="PANTHER" id="PTHR42788:SF19">
    <property type="entry name" value="ALIPHATIC SULFONATES IMPORT ATP-BINDING PROTEIN SSUB 2"/>
    <property type="match status" value="1"/>
</dbReference>
<evidence type="ECO:0000256" key="1">
    <source>
        <dbReference type="ARBA" id="ARBA00005417"/>
    </source>
</evidence>
<dbReference type="SMART" id="SM00382">
    <property type="entry name" value="AAA"/>
    <property type="match status" value="1"/>
</dbReference>
<sequence length="257" mass="28254">MAVVNGCRVKIKDKSFGEMSVIQNLEFEILSDAFISLVGPSGAGKSTLLNILSGLDAEFNGSLEWVDGGPGCVSYVFQDPRLMPWLSVRENIELVMKDANDDSSWIDHLLHRIELNERADAFPGQLSGGMQRRVALARAMAIKPDILLLDEPFSSLDAPTAASLRELVLDLWRDHSSAVVLVTHNLNEAVELADQILFLSKGPASIIHQETLNPSRIDPDVVRDPDNLTRDLLNCQPEILSGIAVVDGRNYKSANKR</sequence>
<organism evidence="6 7">
    <name type="scientific">Candidatus Thiodiazotropha taylori</name>
    <dbReference type="NCBI Taxonomy" id="2792791"/>
    <lineage>
        <taxon>Bacteria</taxon>
        <taxon>Pseudomonadati</taxon>
        <taxon>Pseudomonadota</taxon>
        <taxon>Gammaproteobacteria</taxon>
        <taxon>Chromatiales</taxon>
        <taxon>Sedimenticolaceae</taxon>
        <taxon>Candidatus Thiodiazotropha</taxon>
    </lineage>
</organism>
<accession>A0A944MBD4</accession>
<proteinExistence type="inferred from homology"/>
<dbReference type="InterPro" id="IPR050166">
    <property type="entry name" value="ABC_transporter_ATP-bind"/>
</dbReference>
<comment type="caution">
    <text evidence="6">The sequence shown here is derived from an EMBL/GenBank/DDBJ whole genome shotgun (WGS) entry which is preliminary data.</text>
</comment>
<dbReference type="InterPro" id="IPR017871">
    <property type="entry name" value="ABC_transporter-like_CS"/>
</dbReference>
<dbReference type="EMBL" id="JAHHGM010000015">
    <property type="protein sequence ID" value="MBT2990262.1"/>
    <property type="molecule type" value="Genomic_DNA"/>
</dbReference>
<comment type="similarity">
    <text evidence="1">Belongs to the ABC transporter superfamily.</text>
</comment>
<feature type="domain" description="ABC transporter" evidence="5">
    <location>
        <begin position="7"/>
        <end position="226"/>
    </location>
</feature>
<dbReference type="PROSITE" id="PS00211">
    <property type="entry name" value="ABC_TRANSPORTER_1"/>
    <property type="match status" value="1"/>
</dbReference>
<dbReference type="InterPro" id="IPR027417">
    <property type="entry name" value="P-loop_NTPase"/>
</dbReference>
<evidence type="ECO:0000256" key="4">
    <source>
        <dbReference type="ARBA" id="ARBA00022840"/>
    </source>
</evidence>
<dbReference type="SUPFAM" id="SSF52540">
    <property type="entry name" value="P-loop containing nucleoside triphosphate hydrolases"/>
    <property type="match status" value="1"/>
</dbReference>
<keyword evidence="3" id="KW-0547">Nucleotide-binding</keyword>
<dbReference type="InterPro" id="IPR003439">
    <property type="entry name" value="ABC_transporter-like_ATP-bd"/>
</dbReference>
<dbReference type="GO" id="GO:0005524">
    <property type="term" value="F:ATP binding"/>
    <property type="evidence" value="ECO:0007669"/>
    <property type="project" value="UniProtKB-KW"/>
</dbReference>
<dbReference type="Gene3D" id="3.40.50.300">
    <property type="entry name" value="P-loop containing nucleotide triphosphate hydrolases"/>
    <property type="match status" value="1"/>
</dbReference>
<evidence type="ECO:0000256" key="2">
    <source>
        <dbReference type="ARBA" id="ARBA00022448"/>
    </source>
</evidence>
<dbReference type="Proteomes" id="UP000770889">
    <property type="component" value="Unassembled WGS sequence"/>
</dbReference>
<dbReference type="AlphaFoldDB" id="A0A944MBD4"/>
<evidence type="ECO:0000259" key="5">
    <source>
        <dbReference type="PROSITE" id="PS50893"/>
    </source>
</evidence>
<evidence type="ECO:0000313" key="6">
    <source>
        <dbReference type="EMBL" id="MBT2990262.1"/>
    </source>
</evidence>
<dbReference type="PROSITE" id="PS50893">
    <property type="entry name" value="ABC_TRANSPORTER_2"/>
    <property type="match status" value="1"/>
</dbReference>
<protein>
    <submittedName>
        <fullName evidence="6">ABC transporter ATP-binding protein</fullName>
    </submittedName>
</protein>
<evidence type="ECO:0000256" key="3">
    <source>
        <dbReference type="ARBA" id="ARBA00022741"/>
    </source>
</evidence>
<reference evidence="6 7" key="1">
    <citation type="submission" date="2021-05" db="EMBL/GenBank/DDBJ databases">
        <title>Genetic and Functional Diversity in Clade A Lucinid endosymbionts from the Bahamas.</title>
        <authorList>
            <person name="Giani N.M."/>
            <person name="Engel A.S."/>
            <person name="Campbell B.J."/>
        </authorList>
    </citation>
    <scope>NUCLEOTIDE SEQUENCE [LARGE SCALE GENOMIC DNA]</scope>
    <source>
        <strain evidence="6">LUC16012Gg_MoonRockCtena</strain>
    </source>
</reference>
<dbReference type="GO" id="GO:0016887">
    <property type="term" value="F:ATP hydrolysis activity"/>
    <property type="evidence" value="ECO:0007669"/>
    <property type="project" value="InterPro"/>
</dbReference>
<keyword evidence="4 6" id="KW-0067">ATP-binding</keyword>
<evidence type="ECO:0000313" key="7">
    <source>
        <dbReference type="Proteomes" id="UP000770889"/>
    </source>
</evidence>
<keyword evidence="2" id="KW-0813">Transport</keyword>
<dbReference type="PANTHER" id="PTHR42788">
    <property type="entry name" value="TAURINE IMPORT ATP-BINDING PROTEIN-RELATED"/>
    <property type="match status" value="1"/>
</dbReference>
<name>A0A944MBD4_9GAMM</name>
<gene>
    <name evidence="6" type="ORF">KME65_15010</name>
</gene>
<dbReference type="Pfam" id="PF00005">
    <property type="entry name" value="ABC_tran"/>
    <property type="match status" value="1"/>
</dbReference>